<reference evidence="2" key="1">
    <citation type="journal article" date="2020" name="Cell">
        <title>Large-Scale Comparative Analyses of Tick Genomes Elucidate Their Genetic Diversity and Vector Capacities.</title>
        <authorList>
            <consortium name="Tick Genome and Microbiome Consortium (TIGMIC)"/>
            <person name="Jia N."/>
            <person name="Wang J."/>
            <person name="Shi W."/>
            <person name="Du L."/>
            <person name="Sun Y."/>
            <person name="Zhan W."/>
            <person name="Jiang J.F."/>
            <person name="Wang Q."/>
            <person name="Zhang B."/>
            <person name="Ji P."/>
            <person name="Bell-Sakyi L."/>
            <person name="Cui X.M."/>
            <person name="Yuan T.T."/>
            <person name="Jiang B.G."/>
            <person name="Yang W.F."/>
            <person name="Lam T.T."/>
            <person name="Chang Q.C."/>
            <person name="Ding S.J."/>
            <person name="Wang X.J."/>
            <person name="Zhu J.G."/>
            <person name="Ruan X.D."/>
            <person name="Zhao L."/>
            <person name="Wei J.T."/>
            <person name="Ye R.Z."/>
            <person name="Que T.C."/>
            <person name="Du C.H."/>
            <person name="Zhou Y.H."/>
            <person name="Cheng J.X."/>
            <person name="Dai P.F."/>
            <person name="Guo W.B."/>
            <person name="Han X.H."/>
            <person name="Huang E.J."/>
            <person name="Li L.F."/>
            <person name="Wei W."/>
            <person name="Gao Y.C."/>
            <person name="Liu J.Z."/>
            <person name="Shao H.Z."/>
            <person name="Wang X."/>
            <person name="Wang C.C."/>
            <person name="Yang T.C."/>
            <person name="Huo Q.B."/>
            <person name="Li W."/>
            <person name="Chen H.Y."/>
            <person name="Chen S.E."/>
            <person name="Zhou L.G."/>
            <person name="Ni X.B."/>
            <person name="Tian J.H."/>
            <person name="Sheng Y."/>
            <person name="Liu T."/>
            <person name="Pan Y.S."/>
            <person name="Xia L.Y."/>
            <person name="Li J."/>
            <person name="Zhao F."/>
            <person name="Cao W.C."/>
        </authorList>
    </citation>
    <scope>NUCLEOTIDE SEQUENCE</scope>
    <source>
        <strain evidence="2">Rmic-2018</strain>
    </source>
</reference>
<dbReference type="EMBL" id="JABSTU010000001">
    <property type="protein sequence ID" value="KAH8039840.1"/>
    <property type="molecule type" value="Genomic_DNA"/>
</dbReference>
<dbReference type="AlphaFoldDB" id="A0A9J6F0T3"/>
<reference evidence="2" key="2">
    <citation type="submission" date="2021-09" db="EMBL/GenBank/DDBJ databases">
        <authorList>
            <person name="Jia N."/>
            <person name="Wang J."/>
            <person name="Shi W."/>
            <person name="Du L."/>
            <person name="Sun Y."/>
            <person name="Zhan W."/>
            <person name="Jiang J."/>
            <person name="Wang Q."/>
            <person name="Zhang B."/>
            <person name="Ji P."/>
            <person name="Sakyi L.B."/>
            <person name="Cui X."/>
            <person name="Yuan T."/>
            <person name="Jiang B."/>
            <person name="Yang W."/>
            <person name="Lam T.T.-Y."/>
            <person name="Chang Q."/>
            <person name="Ding S."/>
            <person name="Wang X."/>
            <person name="Zhu J."/>
            <person name="Ruan X."/>
            <person name="Zhao L."/>
            <person name="Wei J."/>
            <person name="Que T."/>
            <person name="Du C."/>
            <person name="Cheng J."/>
            <person name="Dai P."/>
            <person name="Han X."/>
            <person name="Huang E."/>
            <person name="Gao Y."/>
            <person name="Liu J."/>
            <person name="Shao H."/>
            <person name="Ye R."/>
            <person name="Li L."/>
            <person name="Wei W."/>
            <person name="Wang X."/>
            <person name="Wang C."/>
            <person name="Huo Q."/>
            <person name="Li W."/>
            <person name="Guo W."/>
            <person name="Chen H."/>
            <person name="Chen S."/>
            <person name="Zhou L."/>
            <person name="Zhou L."/>
            <person name="Ni X."/>
            <person name="Tian J."/>
            <person name="Zhou Y."/>
            <person name="Sheng Y."/>
            <person name="Liu T."/>
            <person name="Pan Y."/>
            <person name="Xia L."/>
            <person name="Li J."/>
            <person name="Zhao F."/>
            <person name="Cao W."/>
        </authorList>
    </citation>
    <scope>NUCLEOTIDE SEQUENCE</scope>
    <source>
        <strain evidence="2">Rmic-2018</strain>
        <tissue evidence="2">Larvae</tissue>
    </source>
</reference>
<feature type="region of interest" description="Disordered" evidence="1">
    <location>
        <begin position="411"/>
        <end position="453"/>
    </location>
</feature>
<feature type="compositionally biased region" description="Pro residues" evidence="1">
    <location>
        <begin position="174"/>
        <end position="185"/>
    </location>
</feature>
<feature type="compositionally biased region" description="Polar residues" evidence="1">
    <location>
        <begin position="298"/>
        <end position="310"/>
    </location>
</feature>
<feature type="compositionally biased region" description="Polar residues" evidence="1">
    <location>
        <begin position="219"/>
        <end position="243"/>
    </location>
</feature>
<feature type="region of interest" description="Disordered" evidence="1">
    <location>
        <begin position="219"/>
        <end position="248"/>
    </location>
</feature>
<feature type="compositionally biased region" description="Basic and acidic residues" evidence="1">
    <location>
        <begin position="69"/>
        <end position="85"/>
    </location>
</feature>
<feature type="compositionally biased region" description="Low complexity" evidence="1">
    <location>
        <begin position="163"/>
        <end position="173"/>
    </location>
</feature>
<sequence>MVETMTIMETLESTTVSRRAIDETSLKSICGRSEKEDVLSGLSDSPIPFADDDDVMEELGFSSTVESRSASRAEEKSEVVSDEKVTMYSSTRKHSLPRTEQKEMAQSREVKSPLLSKQVNGEHTTPKPASPPRVSSPQESSTPPRAVTPPLSPVKGPLLNGHRSPPCSSSRSPPHSPPRSPPRSPPLETSFDAVDRGFHIEPLKKKVPNGVTVLSSSKGESITSKFQRPSCISPSSSTVTTGPDGTLRGAHARTAAQTFAATTKEYCNGDVRRPLGPFKATKSMSDSNLGARMRSPTKRPTTSQATQTPNGVLPTFQRRGESGFGGRAMGVQTDDRIESFLRDTLRSSAKEVEFVTKVDSSQPSKTLRKKVTTKILRGTSGKVGGVREIIEEIYDQSSVVVRPSPAVKNVTRSVQQTSDGQKYLTTVITEAPPAGRSRRNRRRGFASKPRTPR</sequence>
<evidence type="ECO:0000313" key="2">
    <source>
        <dbReference type="EMBL" id="KAH8039840.1"/>
    </source>
</evidence>
<feature type="compositionally biased region" description="Basic and acidic residues" evidence="1">
    <location>
        <begin position="97"/>
        <end position="111"/>
    </location>
</feature>
<keyword evidence="3" id="KW-1185">Reference proteome</keyword>
<evidence type="ECO:0000256" key="1">
    <source>
        <dbReference type="SAM" id="MobiDB-lite"/>
    </source>
</evidence>
<feature type="compositionally biased region" description="Basic residues" evidence="1">
    <location>
        <begin position="436"/>
        <end position="453"/>
    </location>
</feature>
<feature type="compositionally biased region" description="Polar residues" evidence="1">
    <location>
        <begin position="411"/>
        <end position="428"/>
    </location>
</feature>
<name>A0A9J6F0T3_RHIMP</name>
<proteinExistence type="predicted"/>
<dbReference type="VEuPathDB" id="VectorBase:LOC119181401"/>
<evidence type="ECO:0000313" key="3">
    <source>
        <dbReference type="Proteomes" id="UP000821866"/>
    </source>
</evidence>
<accession>A0A9J6F0T3</accession>
<comment type="caution">
    <text evidence="2">The sequence shown here is derived from an EMBL/GenBank/DDBJ whole genome shotgun (WGS) entry which is preliminary data.</text>
</comment>
<feature type="region of interest" description="Disordered" evidence="1">
    <location>
        <begin position="268"/>
        <end position="331"/>
    </location>
</feature>
<gene>
    <name evidence="2" type="ORF">HPB51_009096</name>
</gene>
<feature type="compositionally biased region" description="Polar residues" evidence="1">
    <location>
        <begin position="133"/>
        <end position="143"/>
    </location>
</feature>
<organism evidence="2 3">
    <name type="scientific">Rhipicephalus microplus</name>
    <name type="common">Cattle tick</name>
    <name type="synonym">Boophilus microplus</name>
    <dbReference type="NCBI Taxonomy" id="6941"/>
    <lineage>
        <taxon>Eukaryota</taxon>
        <taxon>Metazoa</taxon>
        <taxon>Ecdysozoa</taxon>
        <taxon>Arthropoda</taxon>
        <taxon>Chelicerata</taxon>
        <taxon>Arachnida</taxon>
        <taxon>Acari</taxon>
        <taxon>Parasitiformes</taxon>
        <taxon>Ixodida</taxon>
        <taxon>Ixodoidea</taxon>
        <taxon>Ixodidae</taxon>
        <taxon>Rhipicephalinae</taxon>
        <taxon>Rhipicephalus</taxon>
        <taxon>Boophilus</taxon>
    </lineage>
</organism>
<feature type="region of interest" description="Disordered" evidence="1">
    <location>
        <begin position="33"/>
        <end position="193"/>
    </location>
</feature>
<protein>
    <submittedName>
        <fullName evidence="2">Uncharacterized protein</fullName>
    </submittedName>
</protein>
<dbReference type="Proteomes" id="UP000821866">
    <property type="component" value="Chromosome 1"/>
</dbReference>